<dbReference type="InterPro" id="IPR006439">
    <property type="entry name" value="HAD-SF_hydro_IA"/>
</dbReference>
<dbReference type="HAMAP" id="MF_00495">
    <property type="entry name" value="GPH_hydrolase_bact"/>
    <property type="match status" value="1"/>
</dbReference>
<dbReference type="UniPathway" id="UPA00865">
    <property type="reaction ID" value="UER00834"/>
</dbReference>
<name>A0A3S9HKX7_9BURK</name>
<dbReference type="NCBIfam" id="TIGR01449">
    <property type="entry name" value="PGP_bact"/>
    <property type="match status" value="1"/>
</dbReference>
<dbReference type="SFLD" id="SFLDS00003">
    <property type="entry name" value="Haloacid_Dehalogenase"/>
    <property type="match status" value="1"/>
</dbReference>
<proteinExistence type="inferred from homology"/>
<reference evidence="14 15" key="1">
    <citation type="journal article" date="2011" name="Int. J. Syst. Evol. Microbiol.">
        <title>Description of Undibacterium oligocarboniphilum sp. nov., isolated from purified water, and Undibacterium pigrum strain CCUG 49012 as the type strain of Undibacterium parvum sp. nov., and emended descriptions of the genus Undibacterium and the species Undibacterium pigrum.</title>
        <authorList>
            <person name="Eder W."/>
            <person name="Wanner G."/>
            <person name="Ludwig W."/>
            <person name="Busse H.J."/>
            <person name="Ziemke-Kageler F."/>
            <person name="Lang E."/>
        </authorList>
    </citation>
    <scope>NUCLEOTIDE SEQUENCE [LARGE SCALE GENOMIC DNA]</scope>
    <source>
        <strain evidence="14 15">DSM 23061</strain>
    </source>
</reference>
<dbReference type="EMBL" id="CP034464">
    <property type="protein sequence ID" value="AZP12738.1"/>
    <property type="molecule type" value="Genomic_DNA"/>
</dbReference>
<comment type="function">
    <text evidence="12 13">Specifically catalyzes the dephosphorylation of 2-phosphoglycolate. Is involved in the dissimilation of the intracellular 2-phosphoglycolate formed during the DNA repair of 3'-phosphoglycolate ends, a major class of DNA lesions induced by oxidative stress.</text>
</comment>
<comment type="pathway">
    <text evidence="3 13">Organic acid metabolism; glycolate biosynthesis; glycolate from 2-phosphoglycolate: step 1/1.</text>
</comment>
<evidence type="ECO:0000256" key="2">
    <source>
        <dbReference type="ARBA" id="ARBA00001946"/>
    </source>
</evidence>
<protein>
    <recommendedName>
        <fullName evidence="6 13">Phosphoglycolate phosphatase</fullName>
        <shortName evidence="13">PGP</shortName>
        <shortName evidence="13">PGPase</shortName>
        <ecNumber evidence="6 13">3.1.3.18</ecNumber>
    </recommendedName>
</protein>
<feature type="binding site" evidence="13">
    <location>
        <position position="182"/>
    </location>
    <ligand>
        <name>Mg(2+)</name>
        <dbReference type="ChEBI" id="CHEBI:18420"/>
    </ligand>
</feature>
<evidence type="ECO:0000256" key="9">
    <source>
        <dbReference type="ARBA" id="ARBA00022801"/>
    </source>
</evidence>
<evidence type="ECO:0000313" key="15">
    <source>
        <dbReference type="Proteomes" id="UP000275663"/>
    </source>
</evidence>
<dbReference type="KEGG" id="upv:EJN92_12435"/>
<dbReference type="InterPro" id="IPR041492">
    <property type="entry name" value="HAD_2"/>
</dbReference>
<dbReference type="GO" id="GO:0005829">
    <property type="term" value="C:cytosol"/>
    <property type="evidence" value="ECO:0007669"/>
    <property type="project" value="TreeGrafter"/>
</dbReference>
<keyword evidence="15" id="KW-1185">Reference proteome</keyword>
<feature type="active site" description="Nucleophile" evidence="13">
    <location>
        <position position="19"/>
    </location>
</feature>
<sequence length="235" mass="25383">MLTAALTVALDNIQAVIIDLDGTMLDTAPDFLVAVNRMRDEFTLAAIDIATIKRFVGKGSENLIERVLALDFSAEQIAQHFDAAMESYQRHYLCINGDFSMLYPDVVEGLQAMQAQGLRMACVTNKPLAFALPLMEKKGLAGFFEVVYGGDSFSRKKPDPIALLQVCADFDLAPAKVLALGDSSNDAQAARAANCPVLLVPYGYNHGEAIQNVESDGIVASLLEAATLIRRGNIQ</sequence>
<keyword evidence="9 13" id="KW-0378">Hydrolase</keyword>
<comment type="catalytic activity">
    <reaction evidence="1 13">
        <text>2-phosphoglycolate + H2O = glycolate + phosphate</text>
        <dbReference type="Rhea" id="RHEA:14369"/>
        <dbReference type="ChEBI" id="CHEBI:15377"/>
        <dbReference type="ChEBI" id="CHEBI:29805"/>
        <dbReference type="ChEBI" id="CHEBI:43474"/>
        <dbReference type="ChEBI" id="CHEBI:58033"/>
        <dbReference type="EC" id="3.1.3.18"/>
    </reaction>
</comment>
<dbReference type="InterPro" id="IPR023198">
    <property type="entry name" value="PGP-like_dom2"/>
</dbReference>
<evidence type="ECO:0000256" key="11">
    <source>
        <dbReference type="ARBA" id="ARBA00023277"/>
    </source>
</evidence>
<dbReference type="InterPro" id="IPR036412">
    <property type="entry name" value="HAD-like_sf"/>
</dbReference>
<dbReference type="Pfam" id="PF13419">
    <property type="entry name" value="HAD_2"/>
    <property type="match status" value="1"/>
</dbReference>
<gene>
    <name evidence="14" type="ORF">EJN92_12435</name>
</gene>
<dbReference type="SUPFAM" id="SSF56784">
    <property type="entry name" value="HAD-like"/>
    <property type="match status" value="1"/>
</dbReference>
<keyword evidence="7" id="KW-0113">Calvin cycle</keyword>
<dbReference type="SFLD" id="SFLDG01129">
    <property type="entry name" value="C1.5:_HAD__Beta-PGM__Phosphata"/>
    <property type="match status" value="1"/>
</dbReference>
<evidence type="ECO:0000256" key="13">
    <source>
        <dbReference type="HAMAP-Rule" id="MF_00495"/>
    </source>
</evidence>
<comment type="cofactor">
    <cofactor evidence="2 13">
        <name>Mg(2+)</name>
        <dbReference type="ChEBI" id="CHEBI:18420"/>
    </cofactor>
</comment>
<comment type="similarity">
    <text evidence="4 13">Belongs to the HAD-like hydrolase superfamily. CbbY/CbbZ/Gph/YieH family.</text>
</comment>
<dbReference type="GO" id="GO:0008967">
    <property type="term" value="F:phosphoglycolate phosphatase activity"/>
    <property type="evidence" value="ECO:0007669"/>
    <property type="project" value="UniProtKB-UniRule"/>
</dbReference>
<evidence type="ECO:0000256" key="10">
    <source>
        <dbReference type="ARBA" id="ARBA00022842"/>
    </source>
</evidence>
<dbReference type="PANTHER" id="PTHR43434:SF1">
    <property type="entry name" value="PHOSPHOGLYCOLATE PHOSPHATASE"/>
    <property type="match status" value="1"/>
</dbReference>
<dbReference type="NCBIfam" id="NF009695">
    <property type="entry name" value="PRK13222.1-2"/>
    <property type="match status" value="1"/>
</dbReference>
<keyword evidence="10 13" id="KW-0460">Magnesium</keyword>
<evidence type="ECO:0000313" key="14">
    <source>
        <dbReference type="EMBL" id="AZP12738.1"/>
    </source>
</evidence>
<feature type="binding site" evidence="13">
    <location>
        <position position="19"/>
    </location>
    <ligand>
        <name>Mg(2+)</name>
        <dbReference type="ChEBI" id="CHEBI:18420"/>
    </ligand>
</feature>
<organism evidence="14 15">
    <name type="scientific">Undibacterium parvum</name>
    <dbReference type="NCBI Taxonomy" id="401471"/>
    <lineage>
        <taxon>Bacteria</taxon>
        <taxon>Pseudomonadati</taxon>
        <taxon>Pseudomonadota</taxon>
        <taxon>Betaproteobacteria</taxon>
        <taxon>Burkholderiales</taxon>
        <taxon>Oxalobacteraceae</taxon>
        <taxon>Undibacterium</taxon>
    </lineage>
</organism>
<evidence type="ECO:0000256" key="3">
    <source>
        <dbReference type="ARBA" id="ARBA00004818"/>
    </source>
</evidence>
<evidence type="ECO:0000256" key="5">
    <source>
        <dbReference type="ARBA" id="ARBA00011233"/>
    </source>
</evidence>
<dbReference type="EC" id="3.1.3.18" evidence="6 13"/>
<dbReference type="Gene3D" id="3.40.50.1000">
    <property type="entry name" value="HAD superfamily/HAD-like"/>
    <property type="match status" value="1"/>
</dbReference>
<evidence type="ECO:0000256" key="8">
    <source>
        <dbReference type="ARBA" id="ARBA00022723"/>
    </source>
</evidence>
<dbReference type="GO" id="GO:0019253">
    <property type="term" value="P:reductive pentose-phosphate cycle"/>
    <property type="evidence" value="ECO:0007669"/>
    <property type="project" value="UniProtKB-KW"/>
</dbReference>
<dbReference type="GO" id="GO:0006281">
    <property type="term" value="P:DNA repair"/>
    <property type="evidence" value="ECO:0007669"/>
    <property type="project" value="TreeGrafter"/>
</dbReference>
<evidence type="ECO:0000256" key="12">
    <source>
        <dbReference type="ARBA" id="ARBA00059247"/>
    </source>
</evidence>
<dbReference type="FunFam" id="3.40.50.1000:FF:000022">
    <property type="entry name" value="Phosphoglycolate phosphatase"/>
    <property type="match status" value="1"/>
</dbReference>
<dbReference type="InterPro" id="IPR050155">
    <property type="entry name" value="HAD-like_hydrolase_sf"/>
</dbReference>
<dbReference type="InterPro" id="IPR037512">
    <property type="entry name" value="PGPase_prok"/>
</dbReference>
<dbReference type="Proteomes" id="UP000275663">
    <property type="component" value="Chromosome"/>
</dbReference>
<comment type="subunit">
    <text evidence="5">Homotrimer.</text>
</comment>
<evidence type="ECO:0000256" key="6">
    <source>
        <dbReference type="ARBA" id="ARBA00013078"/>
    </source>
</evidence>
<accession>A0A3S9HKX7</accession>
<dbReference type="RefSeq" id="WP_126128117.1">
    <property type="nucleotide sequence ID" value="NZ_CP034464.1"/>
</dbReference>
<evidence type="ECO:0000256" key="4">
    <source>
        <dbReference type="ARBA" id="ARBA00006171"/>
    </source>
</evidence>
<dbReference type="GO" id="GO:0046295">
    <property type="term" value="P:glycolate biosynthetic process"/>
    <property type="evidence" value="ECO:0007669"/>
    <property type="project" value="UniProtKB-UniRule"/>
</dbReference>
<dbReference type="InterPro" id="IPR023214">
    <property type="entry name" value="HAD_sf"/>
</dbReference>
<evidence type="ECO:0000256" key="7">
    <source>
        <dbReference type="ARBA" id="ARBA00022567"/>
    </source>
</evidence>
<evidence type="ECO:0000256" key="1">
    <source>
        <dbReference type="ARBA" id="ARBA00000830"/>
    </source>
</evidence>
<dbReference type="OrthoDB" id="9807630at2"/>
<dbReference type="GO" id="GO:0046872">
    <property type="term" value="F:metal ion binding"/>
    <property type="evidence" value="ECO:0007669"/>
    <property type="project" value="UniProtKB-KW"/>
</dbReference>
<keyword evidence="11 13" id="KW-0119">Carbohydrate metabolism</keyword>
<keyword evidence="8 13" id="KW-0479">Metal-binding</keyword>
<dbReference type="AlphaFoldDB" id="A0A3S9HKX7"/>
<dbReference type="NCBIfam" id="TIGR01549">
    <property type="entry name" value="HAD-SF-IA-v1"/>
    <property type="match status" value="1"/>
</dbReference>
<dbReference type="Gene3D" id="1.10.150.240">
    <property type="entry name" value="Putative phosphatase, domain 2"/>
    <property type="match status" value="1"/>
</dbReference>
<dbReference type="PANTHER" id="PTHR43434">
    <property type="entry name" value="PHOSPHOGLYCOLATE PHOSPHATASE"/>
    <property type="match status" value="1"/>
</dbReference>
<feature type="binding site" evidence="13">
    <location>
        <position position="21"/>
    </location>
    <ligand>
        <name>Mg(2+)</name>
        <dbReference type="ChEBI" id="CHEBI:18420"/>
    </ligand>
</feature>